<dbReference type="InterPro" id="IPR025350">
    <property type="entry name" value="DUF4254"/>
</dbReference>
<reference evidence="2" key="1">
    <citation type="journal article" date="2019" name="Int. J. Syst. Evol. Microbiol.">
        <title>The Global Catalogue of Microorganisms (GCM) 10K type strain sequencing project: providing services to taxonomists for standard genome sequencing and annotation.</title>
        <authorList>
            <consortium name="The Broad Institute Genomics Platform"/>
            <consortium name="The Broad Institute Genome Sequencing Center for Infectious Disease"/>
            <person name="Wu L."/>
            <person name="Ma J."/>
        </authorList>
    </citation>
    <scope>NUCLEOTIDE SEQUENCE [LARGE SCALE GENOMIC DNA]</scope>
    <source>
        <strain evidence="2">CGMCC 4.7329</strain>
    </source>
</reference>
<evidence type="ECO:0008006" key="3">
    <source>
        <dbReference type="Google" id="ProtNLM"/>
    </source>
</evidence>
<dbReference type="EMBL" id="BMNE01000018">
    <property type="protein sequence ID" value="GGO00956.1"/>
    <property type="molecule type" value="Genomic_DNA"/>
</dbReference>
<proteinExistence type="predicted"/>
<evidence type="ECO:0000313" key="1">
    <source>
        <dbReference type="EMBL" id="GGO00956.1"/>
    </source>
</evidence>
<protein>
    <recommendedName>
        <fullName evidence="3">DUF4254 domain-containing protein</fullName>
    </recommendedName>
</protein>
<dbReference type="Pfam" id="PF14063">
    <property type="entry name" value="DUF4254"/>
    <property type="match status" value="1"/>
</dbReference>
<dbReference type="RefSeq" id="WP_189034845.1">
    <property type="nucleotide sequence ID" value="NZ_BMNE01000018.1"/>
</dbReference>
<organism evidence="1 2">
    <name type="scientific">Nocardia rhizosphaerihabitans</name>
    <dbReference type="NCBI Taxonomy" id="1691570"/>
    <lineage>
        <taxon>Bacteria</taxon>
        <taxon>Bacillati</taxon>
        <taxon>Actinomycetota</taxon>
        <taxon>Actinomycetes</taxon>
        <taxon>Mycobacteriales</taxon>
        <taxon>Nocardiaceae</taxon>
        <taxon>Nocardia</taxon>
    </lineage>
</organism>
<dbReference type="Proteomes" id="UP000658127">
    <property type="component" value="Unassembled WGS sequence"/>
</dbReference>
<evidence type="ECO:0000313" key="2">
    <source>
        <dbReference type="Proteomes" id="UP000658127"/>
    </source>
</evidence>
<accession>A0ABQ2L4T3</accession>
<comment type="caution">
    <text evidence="1">The sequence shown here is derived from an EMBL/GenBank/DDBJ whole genome shotgun (WGS) entry which is preliminary data.</text>
</comment>
<sequence length="151" mass="16905">MNNDRNVDPLLAPARLLRAIRGQQVVDHPLARWACDLVVVHERLAGAAPETISEIDRDRVYFVHAIDLWIERWVPQHSYGPSLHTETLGSVIDRIAACHVSAVNALTTLEISRDPRVHLAWQRLAELVNGYGDLAAEVVLGRRRLPAPFSV</sequence>
<gene>
    <name evidence="1" type="ORF">GCM10011610_70400</name>
</gene>
<keyword evidence="2" id="KW-1185">Reference proteome</keyword>
<name>A0ABQ2L4T3_9NOCA</name>